<feature type="compositionally biased region" description="Polar residues" evidence="1">
    <location>
        <begin position="192"/>
        <end position="202"/>
    </location>
</feature>
<feature type="compositionally biased region" description="Basic and acidic residues" evidence="1">
    <location>
        <begin position="97"/>
        <end position="110"/>
    </location>
</feature>
<sequence>SSTRRHVLPRRITEEDLGFHEGLLSGTKTSMDKSQEETSDSDSDEDDERITADARVVENPRFSAKNVKSTDANVQPGSISSLGFFGSIRGLFTRSGKPNDHDNSSIDEFQHPGVRGKSRTNKTRIGLLGGRNRKKGQVGIFNDDEEEGGSVMSSPPAPLRIPDTTYSDQRKTGASSSSPLSSPVPRGRTMSEAHTSIRTTTDAGRKLKKSGPGVGLRGKTVSNDLADGELKQRRRSASVDYGDLSVRSRDASRPKSRAEEWVDGQQ</sequence>
<feature type="region of interest" description="Disordered" evidence="1">
    <location>
        <begin position="91"/>
        <end position="266"/>
    </location>
</feature>
<comment type="caution">
    <text evidence="2">The sequence shown here is derived from an EMBL/GenBank/DDBJ whole genome shotgun (WGS) entry which is preliminary data.</text>
</comment>
<evidence type="ECO:0000313" key="3">
    <source>
        <dbReference type="Proteomes" id="UP001142393"/>
    </source>
</evidence>
<evidence type="ECO:0000256" key="1">
    <source>
        <dbReference type="SAM" id="MobiDB-lite"/>
    </source>
</evidence>
<gene>
    <name evidence="2" type="ORF">DFH05DRAFT_1371689</name>
</gene>
<feature type="compositionally biased region" description="Basic and acidic residues" evidence="1">
    <location>
        <begin position="246"/>
        <end position="260"/>
    </location>
</feature>
<dbReference type="EMBL" id="JANVFU010000016">
    <property type="protein sequence ID" value="KAJ3739941.1"/>
    <property type="molecule type" value="Genomic_DNA"/>
</dbReference>
<protein>
    <submittedName>
        <fullName evidence="2">Uncharacterized protein</fullName>
    </submittedName>
</protein>
<evidence type="ECO:0000313" key="2">
    <source>
        <dbReference type="EMBL" id="KAJ3739941.1"/>
    </source>
</evidence>
<feature type="compositionally biased region" description="Acidic residues" evidence="1">
    <location>
        <begin position="37"/>
        <end position="48"/>
    </location>
</feature>
<proteinExistence type="predicted"/>
<feature type="compositionally biased region" description="Low complexity" evidence="1">
    <location>
        <begin position="175"/>
        <end position="185"/>
    </location>
</feature>
<feature type="non-terminal residue" evidence="2">
    <location>
        <position position="1"/>
    </location>
</feature>
<dbReference type="Proteomes" id="UP001142393">
    <property type="component" value="Unassembled WGS sequence"/>
</dbReference>
<accession>A0A9W8NSA5</accession>
<keyword evidence="3" id="KW-1185">Reference proteome</keyword>
<name>A0A9W8NSA5_9AGAR</name>
<feature type="region of interest" description="Disordered" evidence="1">
    <location>
        <begin position="1"/>
        <end position="57"/>
    </location>
</feature>
<reference evidence="2 3" key="1">
    <citation type="journal article" date="2023" name="Proc. Natl. Acad. Sci. U.S.A.">
        <title>A global phylogenomic analysis of the shiitake genus Lentinula.</title>
        <authorList>
            <person name="Sierra-Patev S."/>
            <person name="Min B."/>
            <person name="Naranjo-Ortiz M."/>
            <person name="Looney B."/>
            <person name="Konkel Z."/>
            <person name="Slot J.C."/>
            <person name="Sakamoto Y."/>
            <person name="Steenwyk J.L."/>
            <person name="Rokas A."/>
            <person name="Carro J."/>
            <person name="Camarero S."/>
            <person name="Ferreira P."/>
            <person name="Molpeceres G."/>
            <person name="Ruiz-Duenas F.J."/>
            <person name="Serrano A."/>
            <person name="Henrissat B."/>
            <person name="Drula E."/>
            <person name="Hughes K.W."/>
            <person name="Mata J.L."/>
            <person name="Ishikawa N.K."/>
            <person name="Vargas-Isla R."/>
            <person name="Ushijima S."/>
            <person name="Smith C.A."/>
            <person name="Donoghue J."/>
            <person name="Ahrendt S."/>
            <person name="Andreopoulos W."/>
            <person name="He G."/>
            <person name="LaButti K."/>
            <person name="Lipzen A."/>
            <person name="Ng V."/>
            <person name="Riley R."/>
            <person name="Sandor L."/>
            <person name="Barry K."/>
            <person name="Martinez A.T."/>
            <person name="Xiao Y."/>
            <person name="Gibbons J.G."/>
            <person name="Terashima K."/>
            <person name="Grigoriev I.V."/>
            <person name="Hibbett D."/>
        </authorList>
    </citation>
    <scope>NUCLEOTIDE SEQUENCE [LARGE SCALE GENOMIC DNA]</scope>
    <source>
        <strain evidence="2 3">TFB7810</strain>
    </source>
</reference>
<feature type="non-terminal residue" evidence="2">
    <location>
        <position position="266"/>
    </location>
</feature>
<dbReference type="AlphaFoldDB" id="A0A9W8NSA5"/>
<organism evidence="2 3">
    <name type="scientific">Lentinula detonsa</name>
    <dbReference type="NCBI Taxonomy" id="2804962"/>
    <lineage>
        <taxon>Eukaryota</taxon>
        <taxon>Fungi</taxon>
        <taxon>Dikarya</taxon>
        <taxon>Basidiomycota</taxon>
        <taxon>Agaricomycotina</taxon>
        <taxon>Agaricomycetes</taxon>
        <taxon>Agaricomycetidae</taxon>
        <taxon>Agaricales</taxon>
        <taxon>Marasmiineae</taxon>
        <taxon>Omphalotaceae</taxon>
        <taxon>Lentinula</taxon>
    </lineage>
</organism>